<dbReference type="AlphaFoldDB" id="A0A386WJU8"/>
<feature type="domain" description="UbiC transcription regulator-associated" evidence="1">
    <location>
        <begin position="43"/>
        <end position="184"/>
    </location>
</feature>
<dbReference type="PANTHER" id="PTHR44846">
    <property type="entry name" value="MANNOSYL-D-GLYCERATE TRANSPORT/METABOLISM SYSTEM REPRESSOR MNGR-RELATED"/>
    <property type="match status" value="1"/>
</dbReference>
<evidence type="ECO:0000313" key="3">
    <source>
        <dbReference type="Proteomes" id="UP000267804"/>
    </source>
</evidence>
<reference evidence="2 3" key="1">
    <citation type="submission" date="2017-10" db="EMBL/GenBank/DDBJ databases">
        <title>Integration of genomic and chemical information greatly accelerates assignment of the full stereostructure of myelolactone, a potent inhibitor of myeloma from a marine-derived Micromonospora.</title>
        <authorList>
            <person name="Kim M.C."/>
            <person name="Machado H."/>
            <person name="Jensen P.R."/>
            <person name="Fenical W."/>
        </authorList>
    </citation>
    <scope>NUCLEOTIDE SEQUENCE [LARGE SCALE GENOMIC DNA]</scope>
    <source>
        <strain evidence="2 3">CNY-010</strain>
    </source>
</reference>
<dbReference type="InterPro" id="IPR011663">
    <property type="entry name" value="UTRA"/>
</dbReference>
<dbReference type="Proteomes" id="UP000267804">
    <property type="component" value="Chromosome"/>
</dbReference>
<dbReference type="InterPro" id="IPR028978">
    <property type="entry name" value="Chorismate_lyase_/UTRA_dom_sf"/>
</dbReference>
<sequence length="192" mass="20680">MLCGRLVVPTGGAVDVSTLPAYLTIAADLRAAILSGELPAGAKLPSESGTWEHDSRHEQADERIAARLGVEPGAPVMRTSYRFLADGEPIQLSVSYEPLAVTQGTPVEWPEDSDIKGVVARMDTIGVRVDEVVERVSLRSATADEVEALNLPVRTFVHTIERTYTASGTPVETADIVLPGGRYDLVYRLPIE</sequence>
<dbReference type="PANTHER" id="PTHR44846:SF17">
    <property type="entry name" value="GNTR-FAMILY TRANSCRIPTIONAL REGULATOR"/>
    <property type="match status" value="1"/>
</dbReference>
<name>A0A386WJU8_9ACTN</name>
<dbReference type="SUPFAM" id="SSF64288">
    <property type="entry name" value="Chorismate lyase-like"/>
    <property type="match status" value="1"/>
</dbReference>
<dbReference type="KEGG" id="mtua:CSH63_11570"/>
<evidence type="ECO:0000313" key="2">
    <source>
        <dbReference type="EMBL" id="AYF28072.1"/>
    </source>
</evidence>
<evidence type="ECO:0000259" key="1">
    <source>
        <dbReference type="SMART" id="SM00866"/>
    </source>
</evidence>
<protein>
    <recommendedName>
        <fullName evidence="1">UbiC transcription regulator-associated domain-containing protein</fullName>
    </recommendedName>
</protein>
<dbReference type="InterPro" id="IPR050679">
    <property type="entry name" value="Bact_HTH_transcr_reg"/>
</dbReference>
<dbReference type="Pfam" id="PF07702">
    <property type="entry name" value="UTRA"/>
    <property type="match status" value="1"/>
</dbReference>
<organism evidence="2 3">
    <name type="scientific">Micromonospora tulbaghiae</name>
    <dbReference type="NCBI Taxonomy" id="479978"/>
    <lineage>
        <taxon>Bacteria</taxon>
        <taxon>Bacillati</taxon>
        <taxon>Actinomycetota</taxon>
        <taxon>Actinomycetes</taxon>
        <taxon>Micromonosporales</taxon>
        <taxon>Micromonosporaceae</taxon>
        <taxon>Micromonospora</taxon>
    </lineage>
</organism>
<dbReference type="GO" id="GO:0003677">
    <property type="term" value="F:DNA binding"/>
    <property type="evidence" value="ECO:0007669"/>
    <property type="project" value="InterPro"/>
</dbReference>
<accession>A0A386WJU8</accession>
<dbReference type="GO" id="GO:0045892">
    <property type="term" value="P:negative regulation of DNA-templated transcription"/>
    <property type="evidence" value="ECO:0007669"/>
    <property type="project" value="TreeGrafter"/>
</dbReference>
<proteinExistence type="predicted"/>
<gene>
    <name evidence="2" type="ORF">CSH63_11570</name>
</gene>
<dbReference type="EMBL" id="CP024087">
    <property type="protein sequence ID" value="AYF28072.1"/>
    <property type="molecule type" value="Genomic_DNA"/>
</dbReference>
<dbReference type="Gene3D" id="3.40.1410.10">
    <property type="entry name" value="Chorismate lyase-like"/>
    <property type="match status" value="1"/>
</dbReference>
<dbReference type="SMART" id="SM00866">
    <property type="entry name" value="UTRA"/>
    <property type="match status" value="1"/>
</dbReference>